<dbReference type="InterPro" id="IPR034122">
    <property type="entry name" value="Retropepsin-like_bacterial"/>
</dbReference>
<sequence length="433" mass="47418">MAAASIAALALLPACAASTSLAQTSAERPLPTAISEEAAAEAFDAFLTIERDRLRTMAQSDRVAAAFLGLMDRREGSADAMMQIVRSMPAGELKDRMFFIAAGQLIAEHRWADVAAASEANGMTNLADFARPYANWPDASVDYNGVEVTEVPFDGLRIPAQLNGVDIEIAFDTGAPGVGVHRDFIDLLETDGSAPQTYALPAFDIVATKHHALVGSLTIGDITLRNVAASVGLPPETPEDQAKFERMDQIVGRYDIIMGLDALRPFFEVIEFDYNRDVVRLIRRDPRPRAEANMLMGAGRKPLIRMRTQNRIGNYYIDTGSYGHLLGEGAFDIRECDAQRTMTAPWREIAETRVSVGFEDQPPVEIWAQPTSVVTEPEWDLFGYIGNPRSGVYRIDVRDGHFAFEDYSSEGLDSLWPISAEREGSCAPAAPMP</sequence>
<keyword evidence="2" id="KW-0378">Hydrolase</keyword>
<accession>A0ABS0N1L7</accession>
<dbReference type="CDD" id="cd05483">
    <property type="entry name" value="retropepsin_like_bacteria"/>
    <property type="match status" value="1"/>
</dbReference>
<feature type="signal peptide" evidence="1">
    <location>
        <begin position="1"/>
        <end position="22"/>
    </location>
</feature>
<keyword evidence="2" id="KW-0645">Protease</keyword>
<proteinExistence type="predicted"/>
<feature type="chain" id="PRO_5047210636" evidence="1">
    <location>
        <begin position="23"/>
        <end position="433"/>
    </location>
</feature>
<dbReference type="InterPro" id="IPR021109">
    <property type="entry name" value="Peptidase_aspartic_dom_sf"/>
</dbReference>
<evidence type="ECO:0000313" key="3">
    <source>
        <dbReference type="Proteomes" id="UP000602442"/>
    </source>
</evidence>
<organism evidence="2 3">
    <name type="scientific">Aurantiacibacter sediminis</name>
    <dbReference type="NCBI Taxonomy" id="2793064"/>
    <lineage>
        <taxon>Bacteria</taxon>
        <taxon>Pseudomonadati</taxon>
        <taxon>Pseudomonadota</taxon>
        <taxon>Alphaproteobacteria</taxon>
        <taxon>Sphingomonadales</taxon>
        <taxon>Erythrobacteraceae</taxon>
        <taxon>Aurantiacibacter</taxon>
    </lineage>
</organism>
<dbReference type="GO" id="GO:0008233">
    <property type="term" value="F:peptidase activity"/>
    <property type="evidence" value="ECO:0007669"/>
    <property type="project" value="UniProtKB-KW"/>
</dbReference>
<evidence type="ECO:0000256" key="1">
    <source>
        <dbReference type="SAM" id="SignalP"/>
    </source>
</evidence>
<gene>
    <name evidence="2" type="ORF">I5L03_03460</name>
</gene>
<dbReference type="EMBL" id="JAEANY010000001">
    <property type="protein sequence ID" value="MBH5321642.1"/>
    <property type="molecule type" value="Genomic_DNA"/>
</dbReference>
<dbReference type="Pfam" id="PF13650">
    <property type="entry name" value="Asp_protease_2"/>
    <property type="match status" value="1"/>
</dbReference>
<dbReference type="RefSeq" id="WP_339379567.1">
    <property type="nucleotide sequence ID" value="NZ_CAWPTA010000006.1"/>
</dbReference>
<protein>
    <submittedName>
        <fullName evidence="2">Clan AA aspartic protease</fullName>
    </submittedName>
</protein>
<evidence type="ECO:0000313" key="2">
    <source>
        <dbReference type="EMBL" id="MBH5321642.1"/>
    </source>
</evidence>
<name>A0ABS0N1L7_9SPHN</name>
<comment type="caution">
    <text evidence="2">The sequence shown here is derived from an EMBL/GenBank/DDBJ whole genome shotgun (WGS) entry which is preliminary data.</text>
</comment>
<dbReference type="GO" id="GO:0006508">
    <property type="term" value="P:proteolysis"/>
    <property type="evidence" value="ECO:0007669"/>
    <property type="project" value="UniProtKB-KW"/>
</dbReference>
<keyword evidence="1" id="KW-0732">Signal</keyword>
<dbReference type="Gene3D" id="2.40.70.10">
    <property type="entry name" value="Acid Proteases"/>
    <property type="match status" value="1"/>
</dbReference>
<keyword evidence="3" id="KW-1185">Reference proteome</keyword>
<reference evidence="2 3" key="1">
    <citation type="submission" date="2020-11" db="EMBL/GenBank/DDBJ databases">
        <title>Erythrobacter sediminis sp. nov., a marine bacterium from a tidal flat of Garorim Bay.</title>
        <authorList>
            <person name="Kim D."/>
            <person name="Yoo Y."/>
            <person name="Kim J.-J."/>
        </authorList>
    </citation>
    <scope>NUCLEOTIDE SEQUENCE [LARGE SCALE GENOMIC DNA]</scope>
    <source>
        <strain evidence="2 3">JGD-13</strain>
    </source>
</reference>
<dbReference type="Proteomes" id="UP000602442">
    <property type="component" value="Unassembled WGS sequence"/>
</dbReference>